<evidence type="ECO:0000313" key="2">
    <source>
        <dbReference type="Proteomes" id="UP000037020"/>
    </source>
</evidence>
<reference evidence="1 2" key="1">
    <citation type="submission" date="2015-07" db="EMBL/GenBank/DDBJ databases">
        <authorList>
            <person name="Ju K.-S."/>
            <person name="Doroghazi J.R."/>
            <person name="Metcalf W.W."/>
        </authorList>
    </citation>
    <scope>NUCLEOTIDE SEQUENCE [LARGE SCALE GENOMIC DNA]</scope>
    <source>
        <strain evidence="1 2">NRRL B-3589</strain>
    </source>
</reference>
<sequence>MAAKVTVQVTQKGNYTAAICVTDNLGGTCQSDVRKGQTKTFTVTPAKGTPVNVRVVPDGGGSAEKSVVSDKTKLKFETAGSKAKPTVKQVS</sequence>
<comment type="caution">
    <text evidence="1">The sequence shown here is derived from an EMBL/GenBank/DDBJ whole genome shotgun (WGS) entry which is preliminary data.</text>
</comment>
<organism evidence="1 2">
    <name type="scientific">Streptomyces varsoviensis</name>
    <dbReference type="NCBI Taxonomy" id="67373"/>
    <lineage>
        <taxon>Bacteria</taxon>
        <taxon>Bacillati</taxon>
        <taxon>Actinomycetota</taxon>
        <taxon>Actinomycetes</taxon>
        <taxon>Kitasatosporales</taxon>
        <taxon>Streptomycetaceae</taxon>
        <taxon>Streptomyces</taxon>
    </lineage>
</organism>
<dbReference type="EMBL" id="LGUT01003771">
    <property type="protein sequence ID" value="KOG76780.1"/>
    <property type="molecule type" value="Genomic_DNA"/>
</dbReference>
<proteinExistence type="predicted"/>
<accession>A0ABR5IUR7</accession>
<keyword evidence="2" id="KW-1185">Reference proteome</keyword>
<gene>
    <name evidence="1" type="ORF">ADK38_39670</name>
</gene>
<dbReference type="Proteomes" id="UP000037020">
    <property type="component" value="Unassembled WGS sequence"/>
</dbReference>
<protein>
    <submittedName>
        <fullName evidence="1">Uncharacterized protein</fullName>
    </submittedName>
</protein>
<name>A0ABR5IUR7_9ACTN</name>
<evidence type="ECO:0000313" key="1">
    <source>
        <dbReference type="EMBL" id="KOG76780.1"/>
    </source>
</evidence>